<reference evidence="3" key="1">
    <citation type="submission" date="2016-02" db="EMBL/GenBank/DDBJ databases">
        <authorList>
            <person name="Holder M.E."/>
            <person name="Ajami N.J."/>
            <person name="Petrosino J.F."/>
        </authorList>
    </citation>
    <scope>NUCLEOTIDE SEQUENCE [LARGE SCALE GENOMIC DNA]</scope>
    <source>
        <strain evidence="3">CCUG 36733</strain>
    </source>
</reference>
<feature type="domain" description="Transcription regulator PadR N-terminal" evidence="1">
    <location>
        <begin position="27"/>
        <end position="96"/>
    </location>
</feature>
<dbReference type="Gene3D" id="1.10.10.10">
    <property type="entry name" value="Winged helix-like DNA-binding domain superfamily/Winged helix DNA-binding domain"/>
    <property type="match status" value="1"/>
</dbReference>
<dbReference type="RefSeq" id="WP_067941834.1">
    <property type="nucleotide sequence ID" value="NZ_CAUHMM010000131.1"/>
</dbReference>
<dbReference type="InterPro" id="IPR005149">
    <property type="entry name" value="Tscrpt_reg_PadR_N"/>
</dbReference>
<dbReference type="Pfam" id="PF03551">
    <property type="entry name" value="PadR"/>
    <property type="match status" value="1"/>
</dbReference>
<sequence>MGPDKIAAADVAGYPSTWLRGFLPAAVLAVVARGETYGYAIAQDLEAAGLGHVKGGALYPVLATLEKDGLITATWAAGDGGPGRKMLAITPQGLSRLLAHREQWNAFADAVGGVLAPDPTGAPAPAPGDGAARP</sequence>
<accession>A0A120KL48</accession>
<proteinExistence type="predicted"/>
<dbReference type="AlphaFoldDB" id="A0A120KL48"/>
<organism evidence="2 3">
    <name type="scientific">Actinomyces radicidentis</name>
    <dbReference type="NCBI Taxonomy" id="111015"/>
    <lineage>
        <taxon>Bacteria</taxon>
        <taxon>Bacillati</taxon>
        <taxon>Actinomycetota</taxon>
        <taxon>Actinomycetes</taxon>
        <taxon>Actinomycetales</taxon>
        <taxon>Actinomycetaceae</taxon>
        <taxon>Actinomyces</taxon>
    </lineage>
</organism>
<dbReference type="PANTHER" id="PTHR33169:SF14">
    <property type="entry name" value="TRANSCRIPTIONAL REGULATOR RV3488"/>
    <property type="match status" value="1"/>
</dbReference>
<dbReference type="STRING" id="111015.AXF14_06525"/>
<dbReference type="KEGG" id="ard:AXF14_06525"/>
<evidence type="ECO:0000313" key="3">
    <source>
        <dbReference type="Proteomes" id="UP000065220"/>
    </source>
</evidence>
<gene>
    <name evidence="2" type="ORF">AXF14_06525</name>
</gene>
<dbReference type="OrthoDB" id="122286at2"/>
<dbReference type="InterPro" id="IPR036390">
    <property type="entry name" value="WH_DNA-bd_sf"/>
</dbReference>
<dbReference type="Proteomes" id="UP000065220">
    <property type="component" value="Chromosome"/>
</dbReference>
<dbReference type="SUPFAM" id="SSF46785">
    <property type="entry name" value="Winged helix' DNA-binding domain"/>
    <property type="match status" value="1"/>
</dbReference>
<dbReference type="PANTHER" id="PTHR33169">
    <property type="entry name" value="PADR-FAMILY TRANSCRIPTIONAL REGULATOR"/>
    <property type="match status" value="1"/>
</dbReference>
<dbReference type="InterPro" id="IPR036388">
    <property type="entry name" value="WH-like_DNA-bd_sf"/>
</dbReference>
<protein>
    <recommendedName>
        <fullName evidence="1">Transcription regulator PadR N-terminal domain-containing protein</fullName>
    </recommendedName>
</protein>
<evidence type="ECO:0000313" key="2">
    <source>
        <dbReference type="EMBL" id="AMD87301.1"/>
    </source>
</evidence>
<dbReference type="EMBL" id="CP014228">
    <property type="protein sequence ID" value="AMD87301.1"/>
    <property type="molecule type" value="Genomic_DNA"/>
</dbReference>
<dbReference type="InterPro" id="IPR052509">
    <property type="entry name" value="Metal_resp_DNA-bind_regulator"/>
</dbReference>
<keyword evidence="3" id="KW-1185">Reference proteome</keyword>
<evidence type="ECO:0000259" key="1">
    <source>
        <dbReference type="Pfam" id="PF03551"/>
    </source>
</evidence>
<name>A0A120KL48_ACTRD</name>